<feature type="compositionally biased region" description="Polar residues" evidence="1">
    <location>
        <begin position="33"/>
        <end position="47"/>
    </location>
</feature>
<feature type="compositionally biased region" description="Basic and acidic residues" evidence="1">
    <location>
        <begin position="237"/>
        <end position="249"/>
    </location>
</feature>
<feature type="region of interest" description="Disordered" evidence="1">
    <location>
        <begin position="14"/>
        <end position="47"/>
    </location>
</feature>
<protein>
    <submittedName>
        <fullName evidence="2">Uncharacterized protein</fullName>
    </submittedName>
</protein>
<accession>A0A1K0ISG7</accession>
<reference evidence="2" key="1">
    <citation type="submission" date="2016-09" db="EMBL/GenBank/DDBJ databases">
        <authorList>
            <person name="Capua I."/>
            <person name="De Benedictis P."/>
            <person name="Joannis T."/>
            <person name="Lombin L.H."/>
            <person name="Cattoli G."/>
        </authorList>
    </citation>
    <scope>NUCLEOTIDE SEQUENCE</scope>
    <source>
        <strain evidence="2">B9</strain>
    </source>
</reference>
<dbReference type="AlphaFoldDB" id="A0A1K0ISG7"/>
<feature type="region of interest" description="Disordered" evidence="1">
    <location>
        <begin position="218"/>
        <end position="253"/>
    </location>
</feature>
<evidence type="ECO:0000313" key="2">
    <source>
        <dbReference type="EMBL" id="SCU75872.1"/>
    </source>
</evidence>
<feature type="compositionally biased region" description="Basic residues" evidence="1">
    <location>
        <begin position="218"/>
        <end position="227"/>
    </location>
</feature>
<sequence>MAIHLDARAQVAAGHGAGHVHGALDRPRDSTRDQQAANNSNGRRYQGNQDQQVALALIIGLQPALHLLLARQGELGVGVGRLDQRRQQGAALLVDTGHGFLDLALHRQADDARGDRAVLGLDLHHILHQLARVVADAGLAHHLGQPRQPCLHVLVRAQGLGLFALQLARVGHQHQVARRDGTPVHRAAHLRGHVRAGIQPVQVVIETCGRIAERMQRIRRHHQHHARQRAEPGQQPRADRQTPEVHDHSPSPSNKTYALRLLWIQPLHAPQLHATARPFLLVGPAFAIGRGSAPANVCYPCSLLRWLTVRLRGTDPHQSGEWRYGFVVEAKECARSHTQGWGGADDADAIQAHRHCGTDRSLARPLD</sequence>
<proteinExistence type="predicted"/>
<dbReference type="EMBL" id="FMSH01000174">
    <property type="protein sequence ID" value="SCU75872.1"/>
    <property type="molecule type" value="Genomic_DNA"/>
</dbReference>
<name>A0A1K0ISG7_CUPNE</name>
<feature type="compositionally biased region" description="Basic and acidic residues" evidence="1">
    <location>
        <begin position="22"/>
        <end position="32"/>
    </location>
</feature>
<evidence type="ECO:0000256" key="1">
    <source>
        <dbReference type="SAM" id="MobiDB-lite"/>
    </source>
</evidence>
<gene>
    <name evidence="2" type="ORF">CNECB9_2550014</name>
</gene>
<organism evidence="2">
    <name type="scientific">Cupriavidus necator</name>
    <name type="common">Alcaligenes eutrophus</name>
    <name type="synonym">Ralstonia eutropha</name>
    <dbReference type="NCBI Taxonomy" id="106590"/>
    <lineage>
        <taxon>Bacteria</taxon>
        <taxon>Pseudomonadati</taxon>
        <taxon>Pseudomonadota</taxon>
        <taxon>Betaproteobacteria</taxon>
        <taxon>Burkholderiales</taxon>
        <taxon>Burkholderiaceae</taxon>
        <taxon>Cupriavidus</taxon>
    </lineage>
</organism>